<protein>
    <recommendedName>
        <fullName evidence="4">DUF4148 domain-containing protein</fullName>
    </recommendedName>
</protein>
<proteinExistence type="predicted"/>
<evidence type="ECO:0008006" key="4">
    <source>
        <dbReference type="Google" id="ProtNLM"/>
    </source>
</evidence>
<sequence length="100" mass="10929">MGAIMKTTVVTFTFVLASSISMSVHAQWIGGAHPVQRNQTSRQEQQQYDQALEYINGGHNTFERATRARAMAGILGAVNGKPSHNCVSQQNGSQTYTQCQ</sequence>
<feature type="chain" id="PRO_5011765835" description="DUF4148 domain-containing protein" evidence="1">
    <location>
        <begin position="27"/>
        <end position="100"/>
    </location>
</feature>
<dbReference type="Proteomes" id="UP000198866">
    <property type="component" value="Unassembled WGS sequence"/>
</dbReference>
<gene>
    <name evidence="2" type="ORF">SAMN05192539_1004186</name>
</gene>
<name>A0A1H6TVC6_9BURK</name>
<reference evidence="3" key="1">
    <citation type="submission" date="2016-10" db="EMBL/GenBank/DDBJ databases">
        <authorList>
            <person name="Varghese N."/>
            <person name="Submissions S."/>
        </authorList>
    </citation>
    <scope>NUCLEOTIDE SEQUENCE [LARGE SCALE GENOMIC DNA]</scope>
    <source>
        <strain evidence="3">LMG 26031</strain>
    </source>
</reference>
<keyword evidence="1" id="KW-0732">Signal</keyword>
<keyword evidence="3" id="KW-1185">Reference proteome</keyword>
<feature type="signal peptide" evidence="1">
    <location>
        <begin position="1"/>
        <end position="26"/>
    </location>
</feature>
<evidence type="ECO:0000256" key="1">
    <source>
        <dbReference type="SAM" id="SignalP"/>
    </source>
</evidence>
<evidence type="ECO:0000313" key="3">
    <source>
        <dbReference type="Proteomes" id="UP000198866"/>
    </source>
</evidence>
<accession>A0A1H6TVC6</accession>
<dbReference type="EMBL" id="FNYE01000004">
    <property type="protein sequence ID" value="SEI81197.1"/>
    <property type="molecule type" value="Genomic_DNA"/>
</dbReference>
<evidence type="ECO:0000313" key="2">
    <source>
        <dbReference type="EMBL" id="SEI81197.1"/>
    </source>
</evidence>
<dbReference type="AlphaFoldDB" id="A0A1H6TVC6"/>
<organism evidence="2 3">
    <name type="scientific">Paraburkholderia diazotrophica</name>
    <dbReference type="NCBI Taxonomy" id="667676"/>
    <lineage>
        <taxon>Bacteria</taxon>
        <taxon>Pseudomonadati</taxon>
        <taxon>Pseudomonadota</taxon>
        <taxon>Betaproteobacteria</taxon>
        <taxon>Burkholderiales</taxon>
        <taxon>Burkholderiaceae</taxon>
        <taxon>Paraburkholderia</taxon>
    </lineage>
</organism>